<protein>
    <recommendedName>
        <fullName evidence="2">Helix-hairpin-helix DNA-binding motif class 1 domain-containing protein</fullName>
    </recommendedName>
</protein>
<dbReference type="GO" id="GO:0015627">
    <property type="term" value="C:type II protein secretion system complex"/>
    <property type="evidence" value="ECO:0007669"/>
    <property type="project" value="TreeGrafter"/>
</dbReference>
<feature type="region of interest" description="Disordered" evidence="1">
    <location>
        <begin position="43"/>
        <end position="79"/>
    </location>
</feature>
<evidence type="ECO:0000256" key="1">
    <source>
        <dbReference type="SAM" id="MobiDB-lite"/>
    </source>
</evidence>
<evidence type="ECO:0000259" key="2">
    <source>
        <dbReference type="SMART" id="SM00278"/>
    </source>
</evidence>
<dbReference type="STRING" id="1299998.AUL39_04590"/>
<feature type="region of interest" description="Disordered" evidence="1">
    <location>
        <begin position="141"/>
        <end position="165"/>
    </location>
</feature>
<dbReference type="InterPro" id="IPR003583">
    <property type="entry name" value="Hlx-hairpin-Hlx_DNA-bd_motif"/>
</dbReference>
<dbReference type="GO" id="GO:0015628">
    <property type="term" value="P:protein secretion by the type II secretion system"/>
    <property type="evidence" value="ECO:0007669"/>
    <property type="project" value="TreeGrafter"/>
</dbReference>
<name>A0A100YV78_TRASO</name>
<dbReference type="Pfam" id="PF12836">
    <property type="entry name" value="HHH_3"/>
    <property type="match status" value="1"/>
</dbReference>
<dbReference type="Proteomes" id="UP000054078">
    <property type="component" value="Unassembled WGS sequence"/>
</dbReference>
<dbReference type="EMBL" id="LOJF01000009">
    <property type="protein sequence ID" value="KUH58297.1"/>
    <property type="molecule type" value="Genomic_DNA"/>
</dbReference>
<dbReference type="SUPFAM" id="SSF47781">
    <property type="entry name" value="RuvA domain 2-like"/>
    <property type="match status" value="1"/>
</dbReference>
<evidence type="ECO:0000313" key="3">
    <source>
        <dbReference type="EMBL" id="KUH58297.1"/>
    </source>
</evidence>
<organism evidence="3 4">
    <name type="scientific">Tractidigestivibacter scatoligenes</name>
    <name type="common">Olsenella scatoligenes</name>
    <dbReference type="NCBI Taxonomy" id="1299998"/>
    <lineage>
        <taxon>Bacteria</taxon>
        <taxon>Bacillati</taxon>
        <taxon>Actinomycetota</taxon>
        <taxon>Coriobacteriia</taxon>
        <taxon>Coriobacteriales</taxon>
        <taxon>Atopobiaceae</taxon>
        <taxon>Tractidigestivibacter</taxon>
    </lineage>
</organism>
<keyword evidence="4" id="KW-1185">Reference proteome</keyword>
<dbReference type="Gene3D" id="3.10.560.10">
    <property type="entry name" value="Outer membrane lipoprotein wza domain like"/>
    <property type="match status" value="1"/>
</dbReference>
<dbReference type="InterPro" id="IPR010994">
    <property type="entry name" value="RuvA_2-like"/>
</dbReference>
<evidence type="ECO:0000313" key="4">
    <source>
        <dbReference type="Proteomes" id="UP000054078"/>
    </source>
</evidence>
<sequence>MGRRAGLSPVSKAVAAGLVLVGLFVTLACARLLSGQPTPSFSIERGEAAPAAESATDEASAQGEKDAAEEAPSNGPPVVVVHVDGMVANPGVYQLQGESLRMNDAVEAAGGLADGADTSRVNLAEPLSDGQKVHVPAIGEEDAGTGGTSPSLGTMPSTETSAASSDGIVNINTATAAELTTLPGVGEATAAEIVHDREANGAFTSIEDLMRVSGIGEKKFAKLKDKIRV</sequence>
<dbReference type="PANTHER" id="PTHR21180:SF32">
    <property type="entry name" value="ENDONUCLEASE_EXONUCLEASE_PHOSPHATASE FAMILY DOMAIN-CONTAINING PROTEIN 1"/>
    <property type="match status" value="1"/>
</dbReference>
<dbReference type="NCBIfam" id="TIGR00426">
    <property type="entry name" value="competence protein ComEA helix-hairpin-helix repeat region"/>
    <property type="match status" value="1"/>
</dbReference>
<dbReference type="Gene3D" id="1.10.150.320">
    <property type="entry name" value="Photosystem II 12 kDa extrinsic protein"/>
    <property type="match status" value="1"/>
</dbReference>
<gene>
    <name evidence="3" type="ORF">AUL39_04590</name>
</gene>
<dbReference type="PROSITE" id="PS51257">
    <property type="entry name" value="PROKAR_LIPOPROTEIN"/>
    <property type="match status" value="1"/>
</dbReference>
<dbReference type="AlphaFoldDB" id="A0A100YV78"/>
<dbReference type="InterPro" id="IPR019554">
    <property type="entry name" value="Soluble_ligand-bd"/>
</dbReference>
<accession>A0A100YV78</accession>
<feature type="compositionally biased region" description="Low complexity" evidence="1">
    <location>
        <begin position="48"/>
        <end position="61"/>
    </location>
</feature>
<feature type="domain" description="Helix-hairpin-helix DNA-binding motif class 1" evidence="2">
    <location>
        <begin position="177"/>
        <end position="196"/>
    </location>
</feature>
<reference evidence="3 4" key="1">
    <citation type="submission" date="2015-12" db="EMBL/GenBank/DDBJ databases">
        <title>Draft Genome Sequence of Olsenella scatoligenes SK9K4T; a Producer of 3-Methylindole- (skatole) and 4-Methylphenol- (p-cresol) Isolated from Pig Feces.</title>
        <authorList>
            <person name="Li X."/>
            <person name="Borg B."/>
            <person name="Canibe N."/>
        </authorList>
    </citation>
    <scope>NUCLEOTIDE SEQUENCE [LARGE SCALE GENOMIC DNA]</scope>
    <source>
        <strain evidence="3 4">SK9K4</strain>
    </source>
</reference>
<dbReference type="GO" id="GO:0003677">
    <property type="term" value="F:DNA binding"/>
    <property type="evidence" value="ECO:0007669"/>
    <property type="project" value="InterPro"/>
</dbReference>
<feature type="domain" description="Helix-hairpin-helix DNA-binding motif class 1" evidence="2">
    <location>
        <begin position="207"/>
        <end position="226"/>
    </location>
</feature>
<comment type="caution">
    <text evidence="3">The sequence shown here is derived from an EMBL/GenBank/DDBJ whole genome shotgun (WGS) entry which is preliminary data.</text>
</comment>
<feature type="compositionally biased region" description="Polar residues" evidence="1">
    <location>
        <begin position="148"/>
        <end position="164"/>
    </location>
</feature>
<dbReference type="Pfam" id="PF10531">
    <property type="entry name" value="SLBB"/>
    <property type="match status" value="1"/>
</dbReference>
<dbReference type="PANTHER" id="PTHR21180">
    <property type="entry name" value="ENDONUCLEASE/EXONUCLEASE/PHOSPHATASE FAMILY DOMAIN-CONTAINING PROTEIN 1"/>
    <property type="match status" value="1"/>
</dbReference>
<dbReference type="InterPro" id="IPR004509">
    <property type="entry name" value="Competence_ComEA_HhH"/>
</dbReference>
<dbReference type="GO" id="GO:0006281">
    <property type="term" value="P:DNA repair"/>
    <property type="evidence" value="ECO:0007669"/>
    <property type="project" value="InterPro"/>
</dbReference>
<dbReference type="InterPro" id="IPR051675">
    <property type="entry name" value="Endo/Exo/Phosphatase_dom_1"/>
</dbReference>
<proteinExistence type="predicted"/>
<dbReference type="SMART" id="SM00278">
    <property type="entry name" value="HhH1"/>
    <property type="match status" value="2"/>
</dbReference>